<sequence length="241" mass="27857">MRNLVIGDIHGGLRALEQVLERAEVTPEDKLIFLGDYVDGWSHAVETVNYLMELNTTHDCVLLRGNHDALCADWLRTGKENPLWEQHGGKATMDSYHKWGKDIQAQHLVFYEQLEDYFLKENEYLFLHAGFTNLKGVTHEYQNFNFYWDRTLWEMAMALNPSLDRDDPGYPPRLKNYKEIYIGHTPVTRIGKTTPQQAGNVWNIDTGAAFKGPLTILDIATKEFWQSDPVHTLYPEESGRN</sequence>
<dbReference type="SUPFAM" id="SSF56300">
    <property type="entry name" value="Metallo-dependent phosphatases"/>
    <property type="match status" value="1"/>
</dbReference>
<evidence type="ECO:0000259" key="1">
    <source>
        <dbReference type="Pfam" id="PF00149"/>
    </source>
</evidence>
<dbReference type="InterPro" id="IPR029052">
    <property type="entry name" value="Metallo-depent_PP-like"/>
</dbReference>
<dbReference type="GO" id="GO:0016791">
    <property type="term" value="F:phosphatase activity"/>
    <property type="evidence" value="ECO:0007669"/>
    <property type="project" value="TreeGrafter"/>
</dbReference>
<dbReference type="GO" id="GO:0110154">
    <property type="term" value="P:RNA decapping"/>
    <property type="evidence" value="ECO:0007669"/>
    <property type="project" value="TreeGrafter"/>
</dbReference>
<dbReference type="Pfam" id="PF00149">
    <property type="entry name" value="Metallophos"/>
    <property type="match status" value="1"/>
</dbReference>
<feature type="domain" description="Calcineurin-like phosphoesterase" evidence="1">
    <location>
        <begin position="1"/>
        <end position="186"/>
    </location>
</feature>
<dbReference type="AlphaFoldDB" id="A0A4R6TN23"/>
<evidence type="ECO:0000313" key="3">
    <source>
        <dbReference type="Proteomes" id="UP000295468"/>
    </source>
</evidence>
<dbReference type="GO" id="GO:0005737">
    <property type="term" value="C:cytoplasm"/>
    <property type="evidence" value="ECO:0007669"/>
    <property type="project" value="TreeGrafter"/>
</dbReference>
<dbReference type="PANTHER" id="PTHR42850">
    <property type="entry name" value="METALLOPHOSPHOESTERASE"/>
    <property type="match status" value="1"/>
</dbReference>
<dbReference type="EMBL" id="SNYI01000001">
    <property type="protein sequence ID" value="TDQ32952.1"/>
    <property type="molecule type" value="Genomic_DNA"/>
</dbReference>
<proteinExistence type="predicted"/>
<evidence type="ECO:0000313" key="2">
    <source>
        <dbReference type="EMBL" id="TDQ32952.1"/>
    </source>
</evidence>
<reference evidence="2 3" key="1">
    <citation type="submission" date="2019-03" db="EMBL/GenBank/DDBJ databases">
        <title>Genomic Encyclopedia of Archaeal and Bacterial Type Strains, Phase II (KMG-II): from individual species to whole genera.</title>
        <authorList>
            <person name="Goeker M."/>
        </authorList>
    </citation>
    <scope>NUCLEOTIDE SEQUENCE [LARGE SCALE GENOMIC DNA]</scope>
    <source>
        <strain evidence="2 3">DSM 18435</strain>
    </source>
</reference>
<dbReference type="InterPro" id="IPR004843">
    <property type="entry name" value="Calcineurin-like_PHP"/>
</dbReference>
<dbReference type="Proteomes" id="UP000295468">
    <property type="component" value="Unassembled WGS sequence"/>
</dbReference>
<organism evidence="2 3">
    <name type="scientific">Zeaxanthinibacter enoshimensis</name>
    <dbReference type="NCBI Taxonomy" id="392009"/>
    <lineage>
        <taxon>Bacteria</taxon>
        <taxon>Pseudomonadati</taxon>
        <taxon>Bacteroidota</taxon>
        <taxon>Flavobacteriia</taxon>
        <taxon>Flavobacteriales</taxon>
        <taxon>Flavobacteriaceae</taxon>
        <taxon>Zeaxanthinibacter</taxon>
    </lineage>
</organism>
<protein>
    <submittedName>
        <fullName evidence="2">Serine/threonine protein phosphatase 1</fullName>
    </submittedName>
</protein>
<name>A0A4R6TN23_9FLAO</name>
<accession>A0A4R6TN23</accession>
<dbReference type="CDD" id="cd00144">
    <property type="entry name" value="MPP_PPP_family"/>
    <property type="match status" value="1"/>
</dbReference>
<comment type="caution">
    <text evidence="2">The sequence shown here is derived from an EMBL/GenBank/DDBJ whole genome shotgun (WGS) entry which is preliminary data.</text>
</comment>
<dbReference type="PANTHER" id="PTHR42850:SF4">
    <property type="entry name" value="ZINC-DEPENDENT ENDOPOLYPHOSPHATASE"/>
    <property type="match status" value="1"/>
</dbReference>
<keyword evidence="3" id="KW-1185">Reference proteome</keyword>
<dbReference type="InterPro" id="IPR006186">
    <property type="entry name" value="Ser/Thr-sp_prot-phosphatase"/>
</dbReference>
<dbReference type="RefSeq" id="WP_133642972.1">
    <property type="nucleotide sequence ID" value="NZ_SNYI01000001.1"/>
</dbReference>
<dbReference type="OrthoDB" id="9808081at2"/>
<gene>
    <name evidence="2" type="ORF">CLV82_0790</name>
</gene>
<dbReference type="Gene3D" id="3.60.21.10">
    <property type="match status" value="1"/>
</dbReference>
<dbReference type="GO" id="GO:0008803">
    <property type="term" value="F:bis(5'-nucleosyl)-tetraphosphatase (symmetrical) activity"/>
    <property type="evidence" value="ECO:0007669"/>
    <property type="project" value="TreeGrafter"/>
</dbReference>
<dbReference type="PRINTS" id="PR00114">
    <property type="entry name" value="STPHPHTASE"/>
</dbReference>
<dbReference type="InterPro" id="IPR050126">
    <property type="entry name" value="Ap4A_hydrolase"/>
</dbReference>